<dbReference type="PANTHER" id="PTHR33446:SF11">
    <property type="entry name" value="TONB3"/>
    <property type="match status" value="1"/>
</dbReference>
<dbReference type="NCBIfam" id="TIGR01352">
    <property type="entry name" value="tonB_Cterm"/>
    <property type="match status" value="1"/>
</dbReference>
<evidence type="ECO:0000256" key="8">
    <source>
        <dbReference type="ARBA" id="ARBA00022989"/>
    </source>
</evidence>
<feature type="region of interest" description="Disordered" evidence="11">
    <location>
        <begin position="90"/>
        <end position="130"/>
    </location>
</feature>
<evidence type="ECO:0000256" key="2">
    <source>
        <dbReference type="ARBA" id="ARBA00006555"/>
    </source>
</evidence>
<comment type="subcellular location">
    <subcellularLocation>
        <location evidence="1 10">Cell inner membrane</location>
        <topology evidence="1 10">Single-pass membrane protein</topology>
        <orientation evidence="1 10">Periplasmic side</orientation>
    </subcellularLocation>
</comment>
<evidence type="ECO:0000313" key="13">
    <source>
        <dbReference type="EMBL" id="MFC3459964.1"/>
    </source>
</evidence>
<evidence type="ECO:0000259" key="12">
    <source>
        <dbReference type="PROSITE" id="PS52015"/>
    </source>
</evidence>
<protein>
    <recommendedName>
        <fullName evidence="10">Protein TonB</fullName>
    </recommendedName>
</protein>
<dbReference type="RefSeq" id="WP_312551728.1">
    <property type="nucleotide sequence ID" value="NZ_JBHRVV010000001.1"/>
</dbReference>
<dbReference type="PRINTS" id="PR01374">
    <property type="entry name" value="TONBPROTEIN"/>
</dbReference>
<reference evidence="14" key="1">
    <citation type="journal article" date="2019" name="Int. J. Syst. Evol. Microbiol.">
        <title>The Global Catalogue of Microorganisms (GCM) 10K type strain sequencing project: providing services to taxonomists for standard genome sequencing and annotation.</title>
        <authorList>
            <consortium name="The Broad Institute Genomics Platform"/>
            <consortium name="The Broad Institute Genome Sequencing Center for Infectious Disease"/>
            <person name="Wu L."/>
            <person name="Ma J."/>
        </authorList>
    </citation>
    <scope>NUCLEOTIDE SEQUENCE [LARGE SCALE GENOMIC DNA]</scope>
    <source>
        <strain evidence="14">CCM 7480</strain>
    </source>
</reference>
<dbReference type="EMBL" id="JBHRVV010000001">
    <property type="protein sequence ID" value="MFC3459964.1"/>
    <property type="molecule type" value="Genomic_DNA"/>
</dbReference>
<evidence type="ECO:0000256" key="1">
    <source>
        <dbReference type="ARBA" id="ARBA00004383"/>
    </source>
</evidence>
<comment type="function">
    <text evidence="10">Interacts with outer membrane receptor proteins that carry out high-affinity binding and energy dependent uptake into the periplasmic space of specific substrates. It could act to transduce energy from the cytoplasmic membrane to specific energy-requiring processes in the outer membrane, resulting in the release into the periplasm of ligands bound by these outer membrane proteins.</text>
</comment>
<dbReference type="InterPro" id="IPR051045">
    <property type="entry name" value="TonB-dependent_transducer"/>
</dbReference>
<proteinExistence type="inferred from homology"/>
<evidence type="ECO:0000256" key="9">
    <source>
        <dbReference type="ARBA" id="ARBA00023136"/>
    </source>
</evidence>
<evidence type="ECO:0000256" key="7">
    <source>
        <dbReference type="ARBA" id="ARBA00022927"/>
    </source>
</evidence>
<evidence type="ECO:0000256" key="6">
    <source>
        <dbReference type="ARBA" id="ARBA00022692"/>
    </source>
</evidence>
<evidence type="ECO:0000256" key="10">
    <source>
        <dbReference type="RuleBase" id="RU362123"/>
    </source>
</evidence>
<dbReference type="SUPFAM" id="SSF74653">
    <property type="entry name" value="TolA/TonB C-terminal domain"/>
    <property type="match status" value="1"/>
</dbReference>
<evidence type="ECO:0000256" key="3">
    <source>
        <dbReference type="ARBA" id="ARBA00022448"/>
    </source>
</evidence>
<keyword evidence="14" id="KW-1185">Reference proteome</keyword>
<keyword evidence="5 10" id="KW-0997">Cell inner membrane</keyword>
<evidence type="ECO:0000256" key="4">
    <source>
        <dbReference type="ARBA" id="ARBA00022475"/>
    </source>
</evidence>
<comment type="caution">
    <text evidence="13">The sequence shown here is derived from an EMBL/GenBank/DDBJ whole genome shotgun (WGS) entry which is preliminary data.</text>
</comment>
<dbReference type="Proteomes" id="UP001595665">
    <property type="component" value="Unassembled WGS sequence"/>
</dbReference>
<keyword evidence="4 10" id="KW-1003">Cell membrane</keyword>
<accession>A0ABV7PLJ0</accession>
<dbReference type="InterPro" id="IPR006260">
    <property type="entry name" value="TonB/TolA_C"/>
</dbReference>
<feature type="domain" description="TonB C-terminal" evidence="12">
    <location>
        <begin position="133"/>
        <end position="224"/>
    </location>
</feature>
<keyword evidence="3 10" id="KW-0813">Transport</keyword>
<gene>
    <name evidence="13" type="ORF">ACFOPH_17140</name>
</gene>
<dbReference type="PANTHER" id="PTHR33446">
    <property type="entry name" value="PROTEIN TONB-RELATED"/>
    <property type="match status" value="1"/>
</dbReference>
<feature type="compositionally biased region" description="Low complexity" evidence="11">
    <location>
        <begin position="112"/>
        <end position="122"/>
    </location>
</feature>
<comment type="similarity">
    <text evidence="2 10">Belongs to the TonB family.</text>
</comment>
<dbReference type="InterPro" id="IPR037682">
    <property type="entry name" value="TonB_C"/>
</dbReference>
<dbReference type="Gene3D" id="3.30.1150.10">
    <property type="match status" value="1"/>
</dbReference>
<organism evidence="13 14">
    <name type="scientific">Massilia haematophila</name>
    <dbReference type="NCBI Taxonomy" id="457923"/>
    <lineage>
        <taxon>Bacteria</taxon>
        <taxon>Pseudomonadati</taxon>
        <taxon>Pseudomonadota</taxon>
        <taxon>Betaproteobacteria</taxon>
        <taxon>Burkholderiales</taxon>
        <taxon>Oxalobacteraceae</taxon>
        <taxon>Telluria group</taxon>
        <taxon>Massilia</taxon>
    </lineage>
</organism>
<evidence type="ECO:0000256" key="5">
    <source>
        <dbReference type="ARBA" id="ARBA00022519"/>
    </source>
</evidence>
<keyword evidence="10" id="KW-0735">Signal-anchor</keyword>
<keyword evidence="8" id="KW-1133">Transmembrane helix</keyword>
<evidence type="ECO:0000256" key="11">
    <source>
        <dbReference type="SAM" id="MobiDB-lite"/>
    </source>
</evidence>
<keyword evidence="9" id="KW-0472">Membrane</keyword>
<name>A0ABV7PLJ0_9BURK</name>
<sequence>MHFSHTHDGNGGKASKFALVAGLHALIAVGVVNMMNAKVISLPKLPENLTVFMTPEPLVPPPPPPDPPRPMPQVAPPEIVVPKVEVEVPPPPIENPVQTATEVDPMPPQPAQPAQAAVPAQPSNTSSNSGTMRSIALAEASGCATPAYPARAARNQESGTVVLALMIGTDGRVANARVQKSSGSRDLDKAALNALSMCQFKPGMNNGVPEAGWGQIAFDWKLEG</sequence>
<dbReference type="Pfam" id="PF03544">
    <property type="entry name" value="TonB_C"/>
    <property type="match status" value="1"/>
</dbReference>
<keyword evidence="7 10" id="KW-0653">Protein transport</keyword>
<keyword evidence="6" id="KW-0812">Transmembrane</keyword>
<dbReference type="InterPro" id="IPR003538">
    <property type="entry name" value="TonB"/>
</dbReference>
<evidence type="ECO:0000313" key="14">
    <source>
        <dbReference type="Proteomes" id="UP001595665"/>
    </source>
</evidence>
<dbReference type="PROSITE" id="PS52015">
    <property type="entry name" value="TONB_CTD"/>
    <property type="match status" value="1"/>
</dbReference>